<evidence type="ECO:0000313" key="3">
    <source>
        <dbReference type="Proteomes" id="UP000215377"/>
    </source>
</evidence>
<dbReference type="Pfam" id="PF00300">
    <property type="entry name" value="His_Phos_1"/>
    <property type="match status" value="1"/>
</dbReference>
<dbReference type="InterPro" id="IPR051695">
    <property type="entry name" value="Phosphoglycerate_Mutase"/>
</dbReference>
<keyword evidence="3" id="KW-1185">Reference proteome</keyword>
<sequence>MTDLPGRAFLVIRHGQTDANRDKLIAGRTEAQLTDAGRAGARALATWSWPLVALFSSPQQRARETAALAFPDVPTTVIERLRERDWGIYEGRPVSQLPPRRSTPEAGEGWDVFRDRVQAALIEGIAATPEGHLPVIVAHSGVVRATRAITGGTPLGPSPPNTTPILYSPGPAGWTEIELTGETLPWIA</sequence>
<keyword evidence="1" id="KW-0378">Hydrolase</keyword>
<dbReference type="GO" id="GO:0004331">
    <property type="term" value="F:fructose-2,6-bisphosphate 2-phosphatase activity"/>
    <property type="evidence" value="ECO:0007669"/>
    <property type="project" value="TreeGrafter"/>
</dbReference>
<reference evidence="2 3" key="1">
    <citation type="submission" date="2013-04" db="EMBL/GenBank/DDBJ databases">
        <title>Oceanicola sp. 22II1-22F33 Genome Sequencing.</title>
        <authorList>
            <person name="Lai Q."/>
            <person name="Li G."/>
            <person name="Shao Z."/>
        </authorList>
    </citation>
    <scope>NUCLEOTIDE SEQUENCE [LARGE SCALE GENOMIC DNA]</scope>
    <source>
        <strain evidence="2 3">22II1-22F33</strain>
    </source>
</reference>
<name>A0A225NKJ3_9RHOB</name>
<dbReference type="PANTHER" id="PTHR46517">
    <property type="entry name" value="FRUCTOSE-2,6-BISPHOSPHATASE TIGAR"/>
    <property type="match status" value="1"/>
</dbReference>
<evidence type="ECO:0008006" key="4">
    <source>
        <dbReference type="Google" id="ProtNLM"/>
    </source>
</evidence>
<dbReference type="InterPro" id="IPR013078">
    <property type="entry name" value="His_Pase_superF_clade-1"/>
</dbReference>
<dbReference type="PROSITE" id="PS00175">
    <property type="entry name" value="PG_MUTASE"/>
    <property type="match status" value="1"/>
</dbReference>
<dbReference type="GO" id="GO:0043456">
    <property type="term" value="P:regulation of pentose-phosphate shunt"/>
    <property type="evidence" value="ECO:0007669"/>
    <property type="project" value="TreeGrafter"/>
</dbReference>
<organism evidence="2 3">
    <name type="scientific">Marinibacterium profundimaris</name>
    <dbReference type="NCBI Taxonomy" id="1679460"/>
    <lineage>
        <taxon>Bacteria</taxon>
        <taxon>Pseudomonadati</taxon>
        <taxon>Pseudomonadota</taxon>
        <taxon>Alphaproteobacteria</taxon>
        <taxon>Rhodobacterales</taxon>
        <taxon>Paracoccaceae</taxon>
        <taxon>Marinibacterium</taxon>
    </lineage>
</organism>
<dbReference type="EMBL" id="AQQR01000013">
    <property type="protein sequence ID" value="OWU69977.1"/>
    <property type="molecule type" value="Genomic_DNA"/>
</dbReference>
<dbReference type="Gene3D" id="3.40.50.1240">
    <property type="entry name" value="Phosphoglycerate mutase-like"/>
    <property type="match status" value="1"/>
</dbReference>
<proteinExistence type="predicted"/>
<dbReference type="InterPro" id="IPR029033">
    <property type="entry name" value="His_PPase_superfam"/>
</dbReference>
<evidence type="ECO:0000313" key="2">
    <source>
        <dbReference type="EMBL" id="OWU69977.1"/>
    </source>
</evidence>
<dbReference type="Proteomes" id="UP000215377">
    <property type="component" value="Unassembled WGS sequence"/>
</dbReference>
<dbReference type="RefSeq" id="WP_088651905.1">
    <property type="nucleotide sequence ID" value="NZ_AQQR01000013.1"/>
</dbReference>
<evidence type="ECO:0000256" key="1">
    <source>
        <dbReference type="ARBA" id="ARBA00022801"/>
    </source>
</evidence>
<dbReference type="CDD" id="cd07067">
    <property type="entry name" value="HP_PGM_like"/>
    <property type="match status" value="1"/>
</dbReference>
<dbReference type="PANTHER" id="PTHR46517:SF1">
    <property type="entry name" value="FRUCTOSE-2,6-BISPHOSPHATASE TIGAR"/>
    <property type="match status" value="1"/>
</dbReference>
<dbReference type="InterPro" id="IPR001345">
    <property type="entry name" value="PG/BPGM_mutase_AS"/>
</dbReference>
<comment type="caution">
    <text evidence="2">The sequence shown here is derived from an EMBL/GenBank/DDBJ whole genome shotgun (WGS) entry which is preliminary data.</text>
</comment>
<dbReference type="SMART" id="SM00855">
    <property type="entry name" value="PGAM"/>
    <property type="match status" value="1"/>
</dbReference>
<protein>
    <recommendedName>
        <fullName evidence="4">Phosphoglycerate mutase</fullName>
    </recommendedName>
</protein>
<dbReference type="OrthoDB" id="9781415at2"/>
<gene>
    <name evidence="2" type="ORF">ATO3_21100</name>
</gene>
<dbReference type="GO" id="GO:0045820">
    <property type="term" value="P:negative regulation of glycolytic process"/>
    <property type="evidence" value="ECO:0007669"/>
    <property type="project" value="TreeGrafter"/>
</dbReference>
<accession>A0A225NKJ3</accession>
<dbReference type="SUPFAM" id="SSF53254">
    <property type="entry name" value="Phosphoglycerate mutase-like"/>
    <property type="match status" value="1"/>
</dbReference>
<dbReference type="AlphaFoldDB" id="A0A225NKJ3"/>
<dbReference type="GO" id="GO:0005829">
    <property type="term" value="C:cytosol"/>
    <property type="evidence" value="ECO:0007669"/>
    <property type="project" value="TreeGrafter"/>
</dbReference>